<comment type="pathway">
    <text evidence="2 8">Metabolic intermediate biosynthesis; chorismate biosynthesis; chorismate from D-erythrose 4-phosphate and phosphoenolpyruvate: step 1/7.</text>
</comment>
<dbReference type="GO" id="GO:0009423">
    <property type="term" value="P:chorismate biosynthetic process"/>
    <property type="evidence" value="ECO:0007669"/>
    <property type="project" value="UniProtKB-UniPathway"/>
</dbReference>
<proteinExistence type="inferred from homology"/>
<keyword evidence="6 8" id="KW-0057">Aromatic amino acid biosynthesis</keyword>
<keyword evidence="4 8" id="KW-0028">Amino-acid biosynthesis</keyword>
<dbReference type="PANTHER" id="PTHR21225">
    <property type="entry name" value="PHOSPHO-2-DEHYDRO-3-DEOXYHEPTONATE ALDOLASE DAHP SYNTHETASE"/>
    <property type="match status" value="1"/>
</dbReference>
<dbReference type="Proteomes" id="UP001212085">
    <property type="component" value="Chromosome"/>
</dbReference>
<comment type="function">
    <text evidence="1 8">Stereospecific condensation of phosphoenolpyruvate (PEP) and D-erythrose-4-phosphate (E4P) giving rise to 3-deoxy-D-arabino-heptulosonate-7-phosphate (DAHP).</text>
</comment>
<dbReference type="EC" id="2.5.1.54" evidence="8"/>
<evidence type="ECO:0000256" key="7">
    <source>
        <dbReference type="ARBA" id="ARBA00047508"/>
    </source>
</evidence>
<evidence type="ECO:0000256" key="4">
    <source>
        <dbReference type="ARBA" id="ARBA00022605"/>
    </source>
</evidence>
<dbReference type="InterPro" id="IPR006218">
    <property type="entry name" value="DAHP1/KDSA"/>
</dbReference>
<evidence type="ECO:0000256" key="2">
    <source>
        <dbReference type="ARBA" id="ARBA00004688"/>
    </source>
</evidence>
<dbReference type="Proteomes" id="UP000471052">
    <property type="component" value="Unassembled WGS sequence"/>
</dbReference>
<gene>
    <name evidence="10" type="ORF">FYJ82_06610</name>
    <name evidence="11" type="ORF">O6R09_07760</name>
</gene>
<keyword evidence="13" id="KW-1185">Reference proteome</keyword>
<dbReference type="PIRSF" id="PIRSF001361">
    <property type="entry name" value="DAHP_synthase"/>
    <property type="match status" value="1"/>
</dbReference>
<dbReference type="GO" id="GO:0003849">
    <property type="term" value="F:3-deoxy-7-phosphoheptulonate synthase activity"/>
    <property type="evidence" value="ECO:0007669"/>
    <property type="project" value="UniProtKB-EC"/>
</dbReference>
<dbReference type="AlphaFoldDB" id="A0A6N7WQD6"/>
<dbReference type="EMBL" id="CP114883">
    <property type="protein sequence ID" value="WBB06171.1"/>
    <property type="molecule type" value="Genomic_DNA"/>
</dbReference>
<evidence type="ECO:0000256" key="6">
    <source>
        <dbReference type="ARBA" id="ARBA00023141"/>
    </source>
</evidence>
<dbReference type="InterPro" id="IPR013785">
    <property type="entry name" value="Aldolase_TIM"/>
</dbReference>
<evidence type="ECO:0000256" key="3">
    <source>
        <dbReference type="ARBA" id="ARBA00007985"/>
    </source>
</evidence>
<sequence length="351" mass="39744">MGIHQKSATLDIAKVKAISKLEGDFLAKKEARDEELARIIRGEDERLLLVIGPCSSDNEEAVLEYARRLAKLQEEVKDSIFIVMRVYTAKPRTNGDGYKGLMHQPDTSKLPDLINGVAAVRHLHYRVITETGLTTADEMLYPANLPLVDDLVSYHAIGARSVEDQEHRFVASGIDAATGMKNPTSGNLQVMFNGIYAAQNVQNFIYQNAEVETDGNPLAHAILRGATNEHGENEPNYYYDDLLKAISLYEKMGLQNPFIVIDTNHDNSGKNYLEQVRIVRQTLINRDWNEKIKAYVRGFMIESYLEDGRQDTPEVFGKSITDPCLGWDKTEQLIREIHETLRHDSYEDLLF</sequence>
<dbReference type="OrthoDB" id="9807331at2"/>
<dbReference type="NCBIfam" id="TIGR00034">
    <property type="entry name" value="aroFGH"/>
    <property type="match status" value="1"/>
</dbReference>
<name>A0A6N7WQD6_STRAY</name>
<comment type="catalytic activity">
    <reaction evidence="7 8">
        <text>D-erythrose 4-phosphate + phosphoenolpyruvate + H2O = 7-phospho-2-dehydro-3-deoxy-D-arabino-heptonate + phosphate</text>
        <dbReference type="Rhea" id="RHEA:14717"/>
        <dbReference type="ChEBI" id="CHEBI:15377"/>
        <dbReference type="ChEBI" id="CHEBI:16897"/>
        <dbReference type="ChEBI" id="CHEBI:43474"/>
        <dbReference type="ChEBI" id="CHEBI:58394"/>
        <dbReference type="ChEBI" id="CHEBI:58702"/>
        <dbReference type="EC" id="2.5.1.54"/>
    </reaction>
</comment>
<evidence type="ECO:0000313" key="11">
    <source>
        <dbReference type="EMBL" id="WBB06171.1"/>
    </source>
</evidence>
<dbReference type="GO" id="GO:0008652">
    <property type="term" value="P:amino acid biosynthetic process"/>
    <property type="evidence" value="ECO:0007669"/>
    <property type="project" value="UniProtKB-KW"/>
</dbReference>
<dbReference type="SUPFAM" id="SSF51569">
    <property type="entry name" value="Aldolase"/>
    <property type="match status" value="1"/>
</dbReference>
<evidence type="ECO:0000256" key="8">
    <source>
        <dbReference type="PIRNR" id="PIRNR001361"/>
    </source>
</evidence>
<organism evidence="10 12">
    <name type="scientific">Streptococcus alactolyticus</name>
    <dbReference type="NCBI Taxonomy" id="29389"/>
    <lineage>
        <taxon>Bacteria</taxon>
        <taxon>Bacillati</taxon>
        <taxon>Bacillota</taxon>
        <taxon>Bacilli</taxon>
        <taxon>Lactobacillales</taxon>
        <taxon>Streptococcaceae</taxon>
        <taxon>Streptococcus</taxon>
    </lineage>
</organism>
<reference evidence="10 12" key="1">
    <citation type="submission" date="2019-08" db="EMBL/GenBank/DDBJ databases">
        <title>In-depth cultivation of the pig gut microbiome towards novel bacterial diversity and tailored functional studies.</title>
        <authorList>
            <person name="Wylensek D."/>
            <person name="Hitch T.C.A."/>
            <person name="Clavel T."/>
        </authorList>
    </citation>
    <scope>NUCLEOTIDE SEQUENCE [LARGE SCALE GENOMIC DNA]</scope>
    <source>
        <strain evidence="10 12">BL-178-WT-3A</strain>
    </source>
</reference>
<dbReference type="UniPathway" id="UPA00053">
    <property type="reaction ID" value="UER00084"/>
</dbReference>
<dbReference type="Gene3D" id="3.20.20.70">
    <property type="entry name" value="Aldolase class I"/>
    <property type="match status" value="1"/>
</dbReference>
<dbReference type="NCBIfam" id="NF009395">
    <property type="entry name" value="PRK12755.1"/>
    <property type="match status" value="1"/>
</dbReference>
<feature type="domain" description="DAHP synthetase I/KDSA" evidence="9">
    <location>
        <begin position="35"/>
        <end position="333"/>
    </location>
</feature>
<dbReference type="PANTHER" id="PTHR21225:SF12">
    <property type="entry name" value="PHOSPHO-2-DEHYDRO-3-DEOXYHEPTONATE ALDOLASE, TYROSINE-INHIBITED"/>
    <property type="match status" value="1"/>
</dbReference>
<dbReference type="GO" id="GO:0005737">
    <property type="term" value="C:cytoplasm"/>
    <property type="evidence" value="ECO:0007669"/>
    <property type="project" value="TreeGrafter"/>
</dbReference>
<evidence type="ECO:0000313" key="10">
    <source>
        <dbReference type="EMBL" id="MST54055.1"/>
    </source>
</evidence>
<evidence type="ECO:0000256" key="5">
    <source>
        <dbReference type="ARBA" id="ARBA00022679"/>
    </source>
</evidence>
<evidence type="ECO:0000313" key="12">
    <source>
        <dbReference type="Proteomes" id="UP000471052"/>
    </source>
</evidence>
<dbReference type="GO" id="GO:0009073">
    <property type="term" value="P:aromatic amino acid family biosynthetic process"/>
    <property type="evidence" value="ECO:0007669"/>
    <property type="project" value="UniProtKB-KW"/>
</dbReference>
<keyword evidence="5 8" id="KW-0808">Transferase</keyword>
<protein>
    <recommendedName>
        <fullName evidence="8">Phospho-2-dehydro-3-deoxyheptonate aldolase</fullName>
        <ecNumber evidence="8">2.5.1.54</ecNumber>
    </recommendedName>
</protein>
<evidence type="ECO:0000256" key="1">
    <source>
        <dbReference type="ARBA" id="ARBA00003726"/>
    </source>
</evidence>
<evidence type="ECO:0000313" key="13">
    <source>
        <dbReference type="Proteomes" id="UP001212085"/>
    </source>
</evidence>
<dbReference type="Pfam" id="PF00793">
    <property type="entry name" value="DAHP_synth_1"/>
    <property type="match status" value="1"/>
</dbReference>
<accession>A0A6N7WQD6</accession>
<dbReference type="InterPro" id="IPR006219">
    <property type="entry name" value="DAHP_synth_1"/>
</dbReference>
<comment type="similarity">
    <text evidence="3 8">Belongs to the class-I DAHP synthase family.</text>
</comment>
<reference evidence="11 13" key="2">
    <citation type="submission" date="2022-12" db="EMBL/GenBank/DDBJ databases">
        <title>Streptococcus alactolyticus LGM, complete genome.</title>
        <authorList>
            <person name="Liu Z."/>
            <person name="Mu C."/>
            <person name="Zhu W."/>
        </authorList>
    </citation>
    <scope>NUCLEOTIDE SEQUENCE [LARGE SCALE GENOMIC DNA]</scope>
    <source>
        <strain evidence="11 13">LGM</strain>
    </source>
</reference>
<dbReference type="RefSeq" id="WP_154455180.1">
    <property type="nucleotide sequence ID" value="NZ_BRXN01000008.1"/>
</dbReference>
<evidence type="ECO:0000259" key="9">
    <source>
        <dbReference type="Pfam" id="PF00793"/>
    </source>
</evidence>
<dbReference type="EMBL" id="VUNP01000027">
    <property type="protein sequence ID" value="MST54055.1"/>
    <property type="molecule type" value="Genomic_DNA"/>
</dbReference>